<evidence type="ECO:0000256" key="4">
    <source>
        <dbReference type="ARBA" id="ARBA00022559"/>
    </source>
</evidence>
<comment type="similarity">
    <text evidence="11">Belongs to the peroxiredoxin family. BCP/PrxQ subfamily.</text>
</comment>
<keyword evidence="9" id="KW-0676">Redox-active center</keyword>
<sequence length="149" mass="16132">IDIGDVLPSYTVKNEKDEDVDVASLAAEKGVVIFLVPKADTPGCTTQACGFRDIYPDFTSSGFDVYCLSADKPTAQAKWQAKKSLPYPLLSDPKRVLITALGAGEGGKTKRSHFIFEKGGKLVDKKIPVKPVDSPKLALEFVKKLKSES</sequence>
<evidence type="ECO:0000313" key="16">
    <source>
        <dbReference type="Proteomes" id="UP000193067"/>
    </source>
</evidence>
<dbReference type="InterPro" id="IPR013766">
    <property type="entry name" value="Thioredoxin_domain"/>
</dbReference>
<dbReference type="SUPFAM" id="SSF52833">
    <property type="entry name" value="Thioredoxin-like"/>
    <property type="match status" value="1"/>
</dbReference>
<comment type="subcellular location">
    <subcellularLocation>
        <location evidence="1">Nucleus</location>
    </subcellularLocation>
</comment>
<gene>
    <name evidence="15" type="ORF">PYCCODRAFT_1357867</name>
</gene>
<dbReference type="GO" id="GO:0008379">
    <property type="term" value="F:thioredoxin peroxidase activity"/>
    <property type="evidence" value="ECO:0007669"/>
    <property type="project" value="TreeGrafter"/>
</dbReference>
<dbReference type="STRING" id="1353009.A0A1Y2J739"/>
<evidence type="ECO:0000256" key="3">
    <source>
        <dbReference type="ARBA" id="ARBA00013017"/>
    </source>
</evidence>
<dbReference type="Proteomes" id="UP000193067">
    <property type="component" value="Unassembled WGS sequence"/>
</dbReference>
<evidence type="ECO:0000256" key="10">
    <source>
        <dbReference type="ARBA" id="ARBA00032824"/>
    </source>
</evidence>
<keyword evidence="4" id="KW-0575">Peroxidase</keyword>
<reference evidence="15 16" key="1">
    <citation type="journal article" date="2015" name="Biotechnol. Biofuels">
        <title>Enhanced degradation of softwood versus hardwood by the white-rot fungus Pycnoporus coccineus.</title>
        <authorList>
            <person name="Couturier M."/>
            <person name="Navarro D."/>
            <person name="Chevret D."/>
            <person name="Henrissat B."/>
            <person name="Piumi F."/>
            <person name="Ruiz-Duenas F.J."/>
            <person name="Martinez A.T."/>
            <person name="Grigoriev I.V."/>
            <person name="Riley R."/>
            <person name="Lipzen A."/>
            <person name="Berrin J.G."/>
            <person name="Master E.R."/>
            <person name="Rosso M.N."/>
        </authorList>
    </citation>
    <scope>NUCLEOTIDE SEQUENCE [LARGE SCALE GENOMIC DNA]</scope>
    <source>
        <strain evidence="15 16">BRFM310</strain>
    </source>
</reference>
<dbReference type="GO" id="GO:0005737">
    <property type="term" value="C:cytoplasm"/>
    <property type="evidence" value="ECO:0007669"/>
    <property type="project" value="TreeGrafter"/>
</dbReference>
<feature type="non-terminal residue" evidence="15">
    <location>
        <position position="1"/>
    </location>
</feature>
<dbReference type="Pfam" id="PF00578">
    <property type="entry name" value="AhpC-TSA"/>
    <property type="match status" value="1"/>
</dbReference>
<evidence type="ECO:0000256" key="6">
    <source>
        <dbReference type="ARBA" id="ARBA00023002"/>
    </source>
</evidence>
<dbReference type="InterPro" id="IPR050924">
    <property type="entry name" value="Peroxiredoxin_BCP/PrxQ"/>
</dbReference>
<evidence type="ECO:0000313" key="15">
    <source>
        <dbReference type="EMBL" id="OSD08052.1"/>
    </source>
</evidence>
<dbReference type="EMBL" id="KZ084087">
    <property type="protein sequence ID" value="OSD08052.1"/>
    <property type="molecule type" value="Genomic_DNA"/>
</dbReference>
<dbReference type="CDD" id="cd03017">
    <property type="entry name" value="PRX_BCP"/>
    <property type="match status" value="1"/>
</dbReference>
<name>A0A1Y2J739_TRAC3</name>
<dbReference type="InterPro" id="IPR036249">
    <property type="entry name" value="Thioredoxin-like_sf"/>
</dbReference>
<evidence type="ECO:0000256" key="5">
    <source>
        <dbReference type="ARBA" id="ARBA00022862"/>
    </source>
</evidence>
<accession>A0A1Y2J739</accession>
<evidence type="ECO:0000256" key="9">
    <source>
        <dbReference type="ARBA" id="ARBA00023284"/>
    </source>
</evidence>
<proteinExistence type="inferred from homology"/>
<organism evidence="15 16">
    <name type="scientific">Trametes coccinea (strain BRFM310)</name>
    <name type="common">Pycnoporus coccineus</name>
    <dbReference type="NCBI Taxonomy" id="1353009"/>
    <lineage>
        <taxon>Eukaryota</taxon>
        <taxon>Fungi</taxon>
        <taxon>Dikarya</taxon>
        <taxon>Basidiomycota</taxon>
        <taxon>Agaricomycotina</taxon>
        <taxon>Agaricomycetes</taxon>
        <taxon>Polyporales</taxon>
        <taxon>Polyporaceae</taxon>
        <taxon>Trametes</taxon>
    </lineage>
</organism>
<comment type="subunit">
    <text evidence="2">Monomer.</text>
</comment>
<evidence type="ECO:0000256" key="1">
    <source>
        <dbReference type="ARBA" id="ARBA00004123"/>
    </source>
</evidence>
<dbReference type="InterPro" id="IPR000866">
    <property type="entry name" value="AhpC/TSA"/>
</dbReference>
<dbReference type="GO" id="GO:0045454">
    <property type="term" value="P:cell redox homeostasis"/>
    <property type="evidence" value="ECO:0007669"/>
    <property type="project" value="TreeGrafter"/>
</dbReference>
<feature type="domain" description="Thioredoxin" evidence="14">
    <location>
        <begin position="1"/>
        <end position="147"/>
    </location>
</feature>
<dbReference type="AlphaFoldDB" id="A0A1Y2J739"/>
<keyword evidence="5" id="KW-0049">Antioxidant</keyword>
<keyword evidence="16" id="KW-1185">Reference proteome</keyword>
<evidence type="ECO:0000256" key="7">
    <source>
        <dbReference type="ARBA" id="ARBA00023157"/>
    </source>
</evidence>
<dbReference type="PROSITE" id="PS51352">
    <property type="entry name" value="THIOREDOXIN_2"/>
    <property type="match status" value="1"/>
</dbReference>
<dbReference type="FunFam" id="3.40.30.10:FF:000157">
    <property type="entry name" value="DOT5p Nuclear thiol peroxidase"/>
    <property type="match status" value="1"/>
</dbReference>
<dbReference type="PANTHER" id="PTHR42801:SF23">
    <property type="entry name" value="PEROXIREDOXIN DOT5"/>
    <property type="match status" value="1"/>
</dbReference>
<protein>
    <recommendedName>
        <fullName evidence="3">thioredoxin-dependent peroxiredoxin</fullName>
        <ecNumber evidence="3">1.11.1.24</ecNumber>
    </recommendedName>
    <alternativeName>
        <fullName evidence="13">Nuclear thiol peroxidase</fullName>
    </alternativeName>
    <alternativeName>
        <fullName evidence="10">Thioredoxin peroxidase</fullName>
    </alternativeName>
</protein>
<dbReference type="OrthoDB" id="338622at2759"/>
<keyword evidence="6" id="KW-0560">Oxidoreductase</keyword>
<dbReference type="EC" id="1.11.1.24" evidence="3"/>
<evidence type="ECO:0000256" key="11">
    <source>
        <dbReference type="ARBA" id="ARBA00038489"/>
    </source>
</evidence>
<dbReference type="Gene3D" id="3.40.30.10">
    <property type="entry name" value="Glutaredoxin"/>
    <property type="match status" value="1"/>
</dbReference>
<evidence type="ECO:0000256" key="12">
    <source>
        <dbReference type="ARBA" id="ARBA00049091"/>
    </source>
</evidence>
<evidence type="ECO:0000256" key="8">
    <source>
        <dbReference type="ARBA" id="ARBA00023242"/>
    </source>
</evidence>
<comment type="catalytic activity">
    <reaction evidence="12">
        <text>a hydroperoxide + [thioredoxin]-dithiol = an alcohol + [thioredoxin]-disulfide + H2O</text>
        <dbReference type="Rhea" id="RHEA:62620"/>
        <dbReference type="Rhea" id="RHEA-COMP:10698"/>
        <dbReference type="Rhea" id="RHEA-COMP:10700"/>
        <dbReference type="ChEBI" id="CHEBI:15377"/>
        <dbReference type="ChEBI" id="CHEBI:29950"/>
        <dbReference type="ChEBI" id="CHEBI:30879"/>
        <dbReference type="ChEBI" id="CHEBI:35924"/>
        <dbReference type="ChEBI" id="CHEBI:50058"/>
        <dbReference type="EC" id="1.11.1.24"/>
    </reaction>
</comment>
<dbReference type="GO" id="GO:0034599">
    <property type="term" value="P:cellular response to oxidative stress"/>
    <property type="evidence" value="ECO:0007669"/>
    <property type="project" value="UniProtKB-ARBA"/>
</dbReference>
<keyword evidence="8" id="KW-0539">Nucleus</keyword>
<dbReference type="PANTHER" id="PTHR42801">
    <property type="entry name" value="THIOREDOXIN-DEPENDENT PEROXIDE REDUCTASE"/>
    <property type="match status" value="1"/>
</dbReference>
<keyword evidence="7" id="KW-1015">Disulfide bond</keyword>
<dbReference type="GO" id="GO:0005634">
    <property type="term" value="C:nucleus"/>
    <property type="evidence" value="ECO:0007669"/>
    <property type="project" value="UniProtKB-SubCell"/>
</dbReference>
<evidence type="ECO:0000259" key="14">
    <source>
        <dbReference type="PROSITE" id="PS51352"/>
    </source>
</evidence>
<evidence type="ECO:0000256" key="2">
    <source>
        <dbReference type="ARBA" id="ARBA00011245"/>
    </source>
</evidence>
<evidence type="ECO:0000256" key="13">
    <source>
        <dbReference type="ARBA" id="ARBA00077538"/>
    </source>
</evidence>